<evidence type="ECO:0000313" key="2">
    <source>
        <dbReference type="Proteomes" id="UP001215280"/>
    </source>
</evidence>
<gene>
    <name evidence="1" type="ORF">DFH07DRAFT_952095</name>
</gene>
<dbReference type="EMBL" id="JARJLG010000014">
    <property type="protein sequence ID" value="KAJ7775705.1"/>
    <property type="molecule type" value="Genomic_DNA"/>
</dbReference>
<organism evidence="1 2">
    <name type="scientific">Mycena maculata</name>
    <dbReference type="NCBI Taxonomy" id="230809"/>
    <lineage>
        <taxon>Eukaryota</taxon>
        <taxon>Fungi</taxon>
        <taxon>Dikarya</taxon>
        <taxon>Basidiomycota</taxon>
        <taxon>Agaricomycotina</taxon>
        <taxon>Agaricomycetes</taxon>
        <taxon>Agaricomycetidae</taxon>
        <taxon>Agaricales</taxon>
        <taxon>Marasmiineae</taxon>
        <taxon>Mycenaceae</taxon>
        <taxon>Mycena</taxon>
    </lineage>
</organism>
<comment type="caution">
    <text evidence="1">The sequence shown here is derived from an EMBL/GenBank/DDBJ whole genome shotgun (WGS) entry which is preliminary data.</text>
</comment>
<reference evidence="1" key="1">
    <citation type="submission" date="2023-03" db="EMBL/GenBank/DDBJ databases">
        <title>Massive genome expansion in bonnet fungi (Mycena s.s.) driven by repeated elements and novel gene families across ecological guilds.</title>
        <authorList>
            <consortium name="Lawrence Berkeley National Laboratory"/>
            <person name="Harder C.B."/>
            <person name="Miyauchi S."/>
            <person name="Viragh M."/>
            <person name="Kuo A."/>
            <person name="Thoen E."/>
            <person name="Andreopoulos B."/>
            <person name="Lu D."/>
            <person name="Skrede I."/>
            <person name="Drula E."/>
            <person name="Henrissat B."/>
            <person name="Morin E."/>
            <person name="Kohler A."/>
            <person name="Barry K."/>
            <person name="LaButti K."/>
            <person name="Morin E."/>
            <person name="Salamov A."/>
            <person name="Lipzen A."/>
            <person name="Mereny Z."/>
            <person name="Hegedus B."/>
            <person name="Baldrian P."/>
            <person name="Stursova M."/>
            <person name="Weitz H."/>
            <person name="Taylor A."/>
            <person name="Grigoriev I.V."/>
            <person name="Nagy L.G."/>
            <person name="Martin F."/>
            <person name="Kauserud H."/>
        </authorList>
    </citation>
    <scope>NUCLEOTIDE SEQUENCE</scope>
    <source>
        <strain evidence="1">CBHHK188m</strain>
    </source>
</reference>
<dbReference type="Proteomes" id="UP001215280">
    <property type="component" value="Unassembled WGS sequence"/>
</dbReference>
<keyword evidence="2" id="KW-1185">Reference proteome</keyword>
<evidence type="ECO:0000313" key="1">
    <source>
        <dbReference type="EMBL" id="KAJ7775705.1"/>
    </source>
</evidence>
<proteinExistence type="predicted"/>
<accession>A0AAD7NUP4</accession>
<protein>
    <submittedName>
        <fullName evidence="1">Uncharacterized protein</fullName>
    </submittedName>
</protein>
<sequence length="66" mass="7181">MLEMLAPFNTSSVAYIAFYGDVEQVAVVESGHRVTLTYNLYFAKGVHVSAPKVSTVTDPNLLSPSF</sequence>
<dbReference type="AlphaFoldDB" id="A0AAD7NUP4"/>
<name>A0AAD7NUP4_9AGAR</name>